<evidence type="ECO:0000313" key="3">
    <source>
        <dbReference type="Proteomes" id="UP000824120"/>
    </source>
</evidence>
<sequence>MECRIIFTDSRRVGTYISSDVASPTPFFNSCPLILSCRASPILPWHLWMKVDIVGVKMGGCDYFLWYEDRYPPQANRVMWGLLKKVNAFDEKLKLARHIFIVGVIATGLVMFRI</sequence>
<reference evidence="2 3" key="1">
    <citation type="submission" date="2020-09" db="EMBL/GenBank/DDBJ databases">
        <title>De no assembly of potato wild relative species, Solanum commersonii.</title>
        <authorList>
            <person name="Cho K."/>
        </authorList>
    </citation>
    <scope>NUCLEOTIDE SEQUENCE [LARGE SCALE GENOMIC DNA]</scope>
    <source>
        <strain evidence="2">LZ3.2</strain>
        <tissue evidence="2">Leaf</tissue>
    </source>
</reference>
<evidence type="ECO:0000313" key="2">
    <source>
        <dbReference type="EMBL" id="KAG5590951.1"/>
    </source>
</evidence>
<keyword evidence="1" id="KW-0812">Transmembrane</keyword>
<accession>A0A9J5XTP6</accession>
<keyword evidence="1" id="KW-0472">Membrane</keyword>
<keyword evidence="1" id="KW-1133">Transmembrane helix</keyword>
<dbReference type="OrthoDB" id="1256928at2759"/>
<dbReference type="EMBL" id="JACXVP010000008">
    <property type="protein sequence ID" value="KAG5590951.1"/>
    <property type="molecule type" value="Genomic_DNA"/>
</dbReference>
<dbReference type="AlphaFoldDB" id="A0A9J5XTP6"/>
<dbReference type="Proteomes" id="UP000824120">
    <property type="component" value="Chromosome 8"/>
</dbReference>
<comment type="caution">
    <text evidence="2">The sequence shown here is derived from an EMBL/GenBank/DDBJ whole genome shotgun (WGS) entry which is preliminary data.</text>
</comment>
<evidence type="ECO:0000256" key="1">
    <source>
        <dbReference type="SAM" id="Phobius"/>
    </source>
</evidence>
<feature type="transmembrane region" description="Helical" evidence="1">
    <location>
        <begin position="95"/>
        <end position="112"/>
    </location>
</feature>
<organism evidence="2 3">
    <name type="scientific">Solanum commersonii</name>
    <name type="common">Commerson's wild potato</name>
    <name type="synonym">Commerson's nightshade</name>
    <dbReference type="NCBI Taxonomy" id="4109"/>
    <lineage>
        <taxon>Eukaryota</taxon>
        <taxon>Viridiplantae</taxon>
        <taxon>Streptophyta</taxon>
        <taxon>Embryophyta</taxon>
        <taxon>Tracheophyta</taxon>
        <taxon>Spermatophyta</taxon>
        <taxon>Magnoliopsida</taxon>
        <taxon>eudicotyledons</taxon>
        <taxon>Gunneridae</taxon>
        <taxon>Pentapetalae</taxon>
        <taxon>asterids</taxon>
        <taxon>lamiids</taxon>
        <taxon>Solanales</taxon>
        <taxon>Solanaceae</taxon>
        <taxon>Solanoideae</taxon>
        <taxon>Solaneae</taxon>
        <taxon>Solanum</taxon>
    </lineage>
</organism>
<gene>
    <name evidence="2" type="ORF">H5410_041465</name>
</gene>
<name>A0A9J5XTP6_SOLCO</name>
<proteinExistence type="predicted"/>
<protein>
    <submittedName>
        <fullName evidence="2">Uncharacterized protein</fullName>
    </submittedName>
</protein>
<keyword evidence="3" id="KW-1185">Reference proteome</keyword>